<keyword evidence="1" id="KW-1133">Transmembrane helix</keyword>
<dbReference type="EMBL" id="BOVJ01000245">
    <property type="protein sequence ID" value="GIQ67047.1"/>
    <property type="molecule type" value="Genomic_DNA"/>
</dbReference>
<evidence type="ECO:0008006" key="4">
    <source>
        <dbReference type="Google" id="ProtNLM"/>
    </source>
</evidence>
<organism evidence="2 3">
    <name type="scientific">Paenibacillus cisolokensis</name>
    <dbReference type="NCBI Taxonomy" id="1658519"/>
    <lineage>
        <taxon>Bacteria</taxon>
        <taxon>Bacillati</taxon>
        <taxon>Bacillota</taxon>
        <taxon>Bacilli</taxon>
        <taxon>Bacillales</taxon>
        <taxon>Paenibacillaceae</taxon>
        <taxon>Paenibacillus</taxon>
    </lineage>
</organism>
<reference evidence="2 3" key="1">
    <citation type="submission" date="2021-04" db="EMBL/GenBank/DDBJ databases">
        <title>Draft genome sequence of Paenibacillus cisolokensis, LC2-13A.</title>
        <authorList>
            <person name="Uke A."/>
            <person name="Chhe C."/>
            <person name="Baramee S."/>
            <person name="Kosugi A."/>
        </authorList>
    </citation>
    <scope>NUCLEOTIDE SEQUENCE [LARGE SCALE GENOMIC DNA]</scope>
    <source>
        <strain evidence="2 3">LC2-13A</strain>
    </source>
</reference>
<comment type="caution">
    <text evidence="2">The sequence shown here is derived from an EMBL/GenBank/DDBJ whole genome shotgun (WGS) entry which is preliminary data.</text>
</comment>
<dbReference type="Proteomes" id="UP000680304">
    <property type="component" value="Unassembled WGS sequence"/>
</dbReference>
<evidence type="ECO:0000313" key="3">
    <source>
        <dbReference type="Proteomes" id="UP000680304"/>
    </source>
</evidence>
<sequence length="48" mass="5883">MSWWGYVWRRRYLYLMIAPAIAYYAIFHYLPLYGAIIAFKDFNIEPFA</sequence>
<evidence type="ECO:0000256" key="1">
    <source>
        <dbReference type="SAM" id="Phobius"/>
    </source>
</evidence>
<proteinExistence type="predicted"/>
<keyword evidence="3" id="KW-1185">Reference proteome</keyword>
<gene>
    <name evidence="2" type="ORF">PACILC2_56150</name>
</gene>
<accession>A0ABQ4NFL6</accession>
<protein>
    <recommendedName>
        <fullName evidence="4">Sugar ABC transporter permease</fullName>
    </recommendedName>
</protein>
<name>A0ABQ4NFL6_9BACL</name>
<feature type="transmembrane region" description="Helical" evidence="1">
    <location>
        <begin position="12"/>
        <end position="39"/>
    </location>
</feature>
<evidence type="ECO:0000313" key="2">
    <source>
        <dbReference type="EMBL" id="GIQ67047.1"/>
    </source>
</evidence>
<keyword evidence="1" id="KW-0472">Membrane</keyword>
<keyword evidence="1" id="KW-0812">Transmembrane</keyword>